<dbReference type="Pfam" id="PF22936">
    <property type="entry name" value="Pol_BBD"/>
    <property type="match status" value="1"/>
</dbReference>
<proteinExistence type="predicted"/>
<reference evidence="2 3" key="1">
    <citation type="journal article" date="2024" name="G3 (Bethesda)">
        <title>Genome assembly of Hibiscus sabdariffa L. provides insights into metabolisms of medicinal natural products.</title>
        <authorList>
            <person name="Kim T."/>
        </authorList>
    </citation>
    <scope>NUCLEOTIDE SEQUENCE [LARGE SCALE GENOMIC DNA]</scope>
    <source>
        <strain evidence="2">TK-2024</strain>
        <tissue evidence="2">Old leaves</tissue>
    </source>
</reference>
<dbReference type="Gene3D" id="3.30.420.10">
    <property type="entry name" value="Ribonuclease H-like superfamily/Ribonuclease H"/>
    <property type="match status" value="1"/>
</dbReference>
<accession>A0ABR2UB04</accession>
<comment type="caution">
    <text evidence="2">The sequence shown here is derived from an EMBL/GenBank/DDBJ whole genome shotgun (WGS) entry which is preliminary data.</text>
</comment>
<dbReference type="EMBL" id="JBBPBN010000001">
    <property type="protein sequence ID" value="KAK9046784.1"/>
    <property type="molecule type" value="Genomic_DNA"/>
</dbReference>
<dbReference type="PANTHER" id="PTHR34222:SF40">
    <property type="match status" value="1"/>
</dbReference>
<dbReference type="PANTHER" id="PTHR34222">
    <property type="entry name" value="GAG_PRE-INTEGRS DOMAIN-CONTAINING PROTEIN"/>
    <property type="match status" value="1"/>
</dbReference>
<sequence>MTWLINSMIPTIGKTFLLYPSTAEIWNAARETYSSTNNIVELYRIKDQATALKQDSMPITLYYNTLTAYWQQLDLYENHDWADPKDTAQYQKIKTQRRVFQFLQGLNNNLDDVRGRVLATSPLPSIREAFATVKKEASRRSVMLSEDSIGTSEGSTLLTNLSSSSTRKGRPWCEYCKKSGHTKDKCWKLHGKPLDWKSKANRDDKPFPTLANTVTSFTKEQLADLQKLFENFQGPYESNLVLASPEGNTHQDFFSSQMNTEWILDSGAIDHMTGNKALFTSFFPYYGKTVKTADESLCNIAGRGSVFLNAQLSLHNVLFVPSLACNLISVSKLSQDLNCSVVFDVSQYTVQALNPTKMIGKARLQNELYTLPSIPQTNISSSFTALGKFDNIMLWHFRENGIVHISSNVATLQQNGIAEHKNRHLLDVTRSLMFATNVPKFSWGEALLTNLDTNKSKLDPKSLKCVLVDLGPTAENENKHNKSISTALDEFPIAIRKGVRECTKHPLKKIVGYGSLKPSFQALTVAINKEQIPSRIDKALLNPKWRRTVEEKLCALEKKCHMDCDRSPSRKKGCWV</sequence>
<feature type="domain" description="Retrovirus-related Pol polyprotein from transposon TNT 1-94-like beta-barrel" evidence="1">
    <location>
        <begin position="262"/>
        <end position="335"/>
    </location>
</feature>
<evidence type="ECO:0000259" key="1">
    <source>
        <dbReference type="Pfam" id="PF22936"/>
    </source>
</evidence>
<dbReference type="InterPro" id="IPR054722">
    <property type="entry name" value="PolX-like_BBD"/>
</dbReference>
<dbReference type="InterPro" id="IPR012337">
    <property type="entry name" value="RNaseH-like_sf"/>
</dbReference>
<dbReference type="InterPro" id="IPR036397">
    <property type="entry name" value="RNaseH_sf"/>
</dbReference>
<gene>
    <name evidence="2" type="ORF">V6N11_052661</name>
</gene>
<keyword evidence="3" id="KW-1185">Reference proteome</keyword>
<protein>
    <recommendedName>
        <fullName evidence="1">Retrovirus-related Pol polyprotein from transposon TNT 1-94-like beta-barrel domain-containing protein</fullName>
    </recommendedName>
</protein>
<dbReference type="Proteomes" id="UP001396334">
    <property type="component" value="Unassembled WGS sequence"/>
</dbReference>
<evidence type="ECO:0000313" key="2">
    <source>
        <dbReference type="EMBL" id="KAK9046784.1"/>
    </source>
</evidence>
<organism evidence="2 3">
    <name type="scientific">Hibiscus sabdariffa</name>
    <name type="common">roselle</name>
    <dbReference type="NCBI Taxonomy" id="183260"/>
    <lineage>
        <taxon>Eukaryota</taxon>
        <taxon>Viridiplantae</taxon>
        <taxon>Streptophyta</taxon>
        <taxon>Embryophyta</taxon>
        <taxon>Tracheophyta</taxon>
        <taxon>Spermatophyta</taxon>
        <taxon>Magnoliopsida</taxon>
        <taxon>eudicotyledons</taxon>
        <taxon>Gunneridae</taxon>
        <taxon>Pentapetalae</taxon>
        <taxon>rosids</taxon>
        <taxon>malvids</taxon>
        <taxon>Malvales</taxon>
        <taxon>Malvaceae</taxon>
        <taxon>Malvoideae</taxon>
        <taxon>Hibiscus</taxon>
    </lineage>
</organism>
<evidence type="ECO:0000313" key="3">
    <source>
        <dbReference type="Proteomes" id="UP001396334"/>
    </source>
</evidence>
<dbReference type="SUPFAM" id="SSF53098">
    <property type="entry name" value="Ribonuclease H-like"/>
    <property type="match status" value="1"/>
</dbReference>
<name>A0ABR2UB04_9ROSI</name>